<keyword evidence="12" id="KW-0732">Signal</keyword>
<evidence type="ECO:0000256" key="11">
    <source>
        <dbReference type="RuleBase" id="RU003357"/>
    </source>
</evidence>
<dbReference type="InterPro" id="IPR039426">
    <property type="entry name" value="TonB-dep_rcpt-like"/>
</dbReference>
<keyword evidence="4 10" id="KW-1134">Transmembrane beta strand</keyword>
<evidence type="ECO:0000256" key="6">
    <source>
        <dbReference type="ARBA" id="ARBA00023077"/>
    </source>
</evidence>
<evidence type="ECO:0000256" key="4">
    <source>
        <dbReference type="ARBA" id="ARBA00022452"/>
    </source>
</evidence>
<evidence type="ECO:0000256" key="2">
    <source>
        <dbReference type="ARBA" id="ARBA00009810"/>
    </source>
</evidence>
<feature type="chain" id="PRO_5045495011" evidence="12">
    <location>
        <begin position="24"/>
        <end position="733"/>
    </location>
</feature>
<keyword evidence="6 11" id="KW-0798">TonB box</keyword>
<name>A0ABV7F1N0_9BURK</name>
<keyword evidence="9 10" id="KW-0998">Cell outer membrane</keyword>
<dbReference type="RefSeq" id="WP_390322399.1">
    <property type="nucleotide sequence ID" value="NZ_JBHRTP010000015.1"/>
</dbReference>
<comment type="similarity">
    <text evidence="2 10 11">Belongs to the TonB-dependent receptor family.</text>
</comment>
<dbReference type="InterPro" id="IPR037066">
    <property type="entry name" value="Plug_dom_sf"/>
</dbReference>
<evidence type="ECO:0000256" key="10">
    <source>
        <dbReference type="PROSITE-ProRule" id="PRU01360"/>
    </source>
</evidence>
<dbReference type="PANTHER" id="PTHR32552">
    <property type="entry name" value="FERRICHROME IRON RECEPTOR-RELATED"/>
    <property type="match status" value="1"/>
</dbReference>
<keyword evidence="8 15" id="KW-0675">Receptor</keyword>
<evidence type="ECO:0000313" key="16">
    <source>
        <dbReference type="Proteomes" id="UP001595530"/>
    </source>
</evidence>
<feature type="domain" description="TonB-dependent receptor-like beta-barrel" evidence="13">
    <location>
        <begin position="258"/>
        <end position="703"/>
    </location>
</feature>
<dbReference type="InterPro" id="IPR010105">
    <property type="entry name" value="TonB_sidphr_rcpt"/>
</dbReference>
<dbReference type="Gene3D" id="2.40.170.20">
    <property type="entry name" value="TonB-dependent receptor, beta-barrel domain"/>
    <property type="match status" value="1"/>
</dbReference>
<evidence type="ECO:0000259" key="13">
    <source>
        <dbReference type="Pfam" id="PF00593"/>
    </source>
</evidence>
<gene>
    <name evidence="15" type="ORF">ACFOFO_05720</name>
</gene>
<dbReference type="CDD" id="cd01347">
    <property type="entry name" value="ligand_gated_channel"/>
    <property type="match status" value="1"/>
</dbReference>
<organism evidence="15 16">
    <name type="scientific">Undibacterium arcticum</name>
    <dbReference type="NCBI Taxonomy" id="1762892"/>
    <lineage>
        <taxon>Bacteria</taxon>
        <taxon>Pseudomonadati</taxon>
        <taxon>Pseudomonadota</taxon>
        <taxon>Betaproteobacteria</taxon>
        <taxon>Burkholderiales</taxon>
        <taxon>Oxalobacteraceae</taxon>
        <taxon>Undibacterium</taxon>
    </lineage>
</organism>
<evidence type="ECO:0000313" key="15">
    <source>
        <dbReference type="EMBL" id="MFC3107460.1"/>
    </source>
</evidence>
<dbReference type="InterPro" id="IPR012910">
    <property type="entry name" value="Plug_dom"/>
</dbReference>
<keyword evidence="5 10" id="KW-0812">Transmembrane</keyword>
<comment type="caution">
    <text evidence="15">The sequence shown here is derived from an EMBL/GenBank/DDBJ whole genome shotgun (WGS) entry which is preliminary data.</text>
</comment>
<feature type="domain" description="TonB-dependent receptor plug" evidence="14">
    <location>
        <begin position="72"/>
        <end position="170"/>
    </location>
</feature>
<dbReference type="Pfam" id="PF00593">
    <property type="entry name" value="TonB_dep_Rec_b-barrel"/>
    <property type="match status" value="1"/>
</dbReference>
<dbReference type="NCBIfam" id="TIGR01783">
    <property type="entry name" value="TonB-siderophor"/>
    <property type="match status" value="1"/>
</dbReference>
<keyword evidence="7 10" id="KW-0472">Membrane</keyword>
<dbReference type="InterPro" id="IPR036942">
    <property type="entry name" value="Beta-barrel_TonB_sf"/>
</dbReference>
<keyword evidence="16" id="KW-1185">Reference proteome</keyword>
<dbReference type="Proteomes" id="UP001595530">
    <property type="component" value="Unassembled WGS sequence"/>
</dbReference>
<dbReference type="SUPFAM" id="SSF56935">
    <property type="entry name" value="Porins"/>
    <property type="match status" value="1"/>
</dbReference>
<evidence type="ECO:0000256" key="5">
    <source>
        <dbReference type="ARBA" id="ARBA00022692"/>
    </source>
</evidence>
<dbReference type="EMBL" id="JBHRTP010000015">
    <property type="protein sequence ID" value="MFC3107460.1"/>
    <property type="molecule type" value="Genomic_DNA"/>
</dbReference>
<dbReference type="PANTHER" id="PTHR32552:SF83">
    <property type="entry name" value="BLR3904 PROTEIN"/>
    <property type="match status" value="1"/>
</dbReference>
<reference evidence="16" key="1">
    <citation type="journal article" date="2019" name="Int. J. Syst. Evol. Microbiol.">
        <title>The Global Catalogue of Microorganisms (GCM) 10K type strain sequencing project: providing services to taxonomists for standard genome sequencing and annotation.</title>
        <authorList>
            <consortium name="The Broad Institute Genomics Platform"/>
            <consortium name="The Broad Institute Genome Sequencing Center for Infectious Disease"/>
            <person name="Wu L."/>
            <person name="Ma J."/>
        </authorList>
    </citation>
    <scope>NUCLEOTIDE SEQUENCE [LARGE SCALE GENOMIC DNA]</scope>
    <source>
        <strain evidence="16">KCTC 42986</strain>
    </source>
</reference>
<dbReference type="Pfam" id="PF07715">
    <property type="entry name" value="Plug"/>
    <property type="match status" value="1"/>
</dbReference>
<evidence type="ECO:0000256" key="3">
    <source>
        <dbReference type="ARBA" id="ARBA00022448"/>
    </source>
</evidence>
<keyword evidence="3 10" id="KW-0813">Transport</keyword>
<dbReference type="PROSITE" id="PS52016">
    <property type="entry name" value="TONB_DEPENDENT_REC_3"/>
    <property type="match status" value="1"/>
</dbReference>
<evidence type="ECO:0000259" key="14">
    <source>
        <dbReference type="Pfam" id="PF07715"/>
    </source>
</evidence>
<protein>
    <submittedName>
        <fullName evidence="15">TonB-dependent receptor</fullName>
    </submittedName>
</protein>
<accession>A0ABV7F1N0</accession>
<sequence length="733" mass="78910">MNRRLTPVAAALLAAFSAPLALAQGTPNSLPALSDTQPADAVLSEITVHDSAKKDGFAAMKSGIGGKQETLLRDIPQSLTVINRAVLESQAATSMVEALRNVPGITISAGEGGQIGDNINLRGFSARTDMFIDGFRDRGQYTRDTFFLEAVEVLKGPSSMLFGRGSTGGVINQVSKKPNLKASAEATASVGTDSYYRATVDVNHPLSETSAFSIEALAADAKSTRDVTRLQHVGIAPSLRFGIGSPTEVTLSALILRNDDLPDYGFPLLNSGPGTVSKPINAPRNRFYGFTDDQYRQDANIFNASIRHKFSADVTLTNRTQYAQSRTQASPTPLKAATMVGGTPTQATPLDLIASPFDTRDRVINDKSLFNQTDLVIKSQLGGMLNTVITGFELGRDTDHADNYAWSGLGSVNLGHPVVGPKPATAVRSASTATDTTGDTFALYLNDQIDLNQQWKLVGGVRWDRIKADYHALTYAGNVNTQLGRTDRMLSIRAGVIWQPSETQSYYLSYGTSFNPSSEAITLSTTTAGLKPEKNRSVEIGAKLDFLDGNLSFNSALFDVEKSNARTTDPLTAIVSLDGDIRVRGLELGVVGRITPAWQLMAGYTLLDGKIIASQDRTGAGTAASPYLYAQGKTLANTPRHSASLWSTYSFLDHWEAGGGLVYSADRTVNNFESAQIDGYTRIDATLAYKQKSYDIRLNLQNLTDRQYFETASAGRATPVKGRTAIVSVAYRF</sequence>
<evidence type="ECO:0000256" key="9">
    <source>
        <dbReference type="ARBA" id="ARBA00023237"/>
    </source>
</evidence>
<evidence type="ECO:0000256" key="8">
    <source>
        <dbReference type="ARBA" id="ARBA00023170"/>
    </source>
</evidence>
<proteinExistence type="inferred from homology"/>
<evidence type="ECO:0000256" key="1">
    <source>
        <dbReference type="ARBA" id="ARBA00004571"/>
    </source>
</evidence>
<comment type="subcellular location">
    <subcellularLocation>
        <location evidence="1 10">Cell outer membrane</location>
        <topology evidence="1 10">Multi-pass membrane protein</topology>
    </subcellularLocation>
</comment>
<evidence type="ECO:0000256" key="7">
    <source>
        <dbReference type="ARBA" id="ARBA00023136"/>
    </source>
</evidence>
<feature type="signal peptide" evidence="12">
    <location>
        <begin position="1"/>
        <end position="23"/>
    </location>
</feature>
<evidence type="ECO:0000256" key="12">
    <source>
        <dbReference type="SAM" id="SignalP"/>
    </source>
</evidence>
<dbReference type="Gene3D" id="2.170.130.10">
    <property type="entry name" value="TonB-dependent receptor, plug domain"/>
    <property type="match status" value="1"/>
</dbReference>
<dbReference type="InterPro" id="IPR000531">
    <property type="entry name" value="Beta-barrel_TonB"/>
</dbReference>